<reference evidence="2 3" key="1">
    <citation type="submission" date="2016-03" db="EMBL/GenBank/DDBJ databases">
        <authorList>
            <person name="Ploux O."/>
        </authorList>
    </citation>
    <scope>NUCLEOTIDE SEQUENCE [LARGE SCALE GENOMIC DNA]</scope>
    <source>
        <strain evidence="2 3">LPB0076</strain>
    </source>
</reference>
<evidence type="ECO:0000313" key="2">
    <source>
        <dbReference type="EMBL" id="OCB72987.1"/>
    </source>
</evidence>
<keyword evidence="3" id="KW-1185">Reference proteome</keyword>
<feature type="signal peptide" evidence="1">
    <location>
        <begin position="1"/>
        <end position="17"/>
    </location>
</feature>
<dbReference type="InterPro" id="IPR018673">
    <property type="entry name" value="DUF2141"/>
</dbReference>
<evidence type="ECO:0008006" key="4">
    <source>
        <dbReference type="Google" id="ProtNLM"/>
    </source>
</evidence>
<organism evidence="2 3">
    <name type="scientific">Flavobacterium crassostreae</name>
    <dbReference type="NCBI Taxonomy" id="1763534"/>
    <lineage>
        <taxon>Bacteria</taxon>
        <taxon>Pseudomonadati</taxon>
        <taxon>Bacteroidota</taxon>
        <taxon>Flavobacteriia</taxon>
        <taxon>Flavobacteriales</taxon>
        <taxon>Flavobacteriaceae</taxon>
        <taxon>Flavobacterium</taxon>
    </lineage>
</organism>
<dbReference type="RefSeq" id="WP_066336537.1">
    <property type="nucleotide sequence ID" value="NZ_CP017688.1"/>
</dbReference>
<proteinExistence type="predicted"/>
<dbReference type="EMBL" id="LVEP01000045">
    <property type="protein sequence ID" value="OCB72987.1"/>
    <property type="molecule type" value="Genomic_DNA"/>
</dbReference>
<protein>
    <recommendedName>
        <fullName evidence="4">DUF2141 domain-containing protein</fullName>
    </recommendedName>
</protein>
<accession>A0A1B9DTI8</accession>
<sequence>MKLLLLFLSLIYYHAEAQSTQLHVTINNIQTKTGMINLAVFNNGSNYLKEGAAYKNYFIAVKSTTESITITDLPKGEYAVSMYHDVNADYKLNKNVLGIPTEPFGFSNNVVLKHAPPTYNQCKFYLKDTKHILIKLSSI</sequence>
<dbReference type="Proteomes" id="UP000093510">
    <property type="component" value="Unassembled WGS sequence"/>
</dbReference>
<dbReference type="AlphaFoldDB" id="A0A1B9DTI8"/>
<keyword evidence="1" id="KW-0732">Signal</keyword>
<dbReference type="OrthoDB" id="9788332at2"/>
<dbReference type="STRING" id="1763534.GCA_001831475_02216"/>
<gene>
    <name evidence="2" type="ORF">LPBF_11280</name>
</gene>
<evidence type="ECO:0000313" key="3">
    <source>
        <dbReference type="Proteomes" id="UP000093510"/>
    </source>
</evidence>
<dbReference type="Pfam" id="PF09912">
    <property type="entry name" value="DUF2141"/>
    <property type="match status" value="1"/>
</dbReference>
<comment type="caution">
    <text evidence="2">The sequence shown here is derived from an EMBL/GenBank/DDBJ whole genome shotgun (WGS) entry which is preliminary data.</text>
</comment>
<evidence type="ECO:0000256" key="1">
    <source>
        <dbReference type="SAM" id="SignalP"/>
    </source>
</evidence>
<feature type="chain" id="PRO_5008624724" description="DUF2141 domain-containing protein" evidence="1">
    <location>
        <begin position="18"/>
        <end position="139"/>
    </location>
</feature>
<name>A0A1B9DTI8_9FLAO</name>